<dbReference type="AlphaFoldDB" id="A0A9W8JKX8"/>
<evidence type="ECO:0000313" key="2">
    <source>
        <dbReference type="EMBL" id="KAJ2936422.1"/>
    </source>
</evidence>
<accession>A0A9W8JKX8</accession>
<sequence length="289" mass="32094">MSSIEVYSPLDAALHLTLPHDHANSIFSTSPFTYKLDEEFDFAEILPLEEGEQPHVVLDSAVVAALFWAATRTKQIINRATRGAVPAVSVSAPIPNRLFENLGMKKPRLVTLFERTSINPLLNIGDKGTLRRLYQGLQQVGREAIDWIIEARWRSQLMGSRSLWNWEDPRTLRPFGPWMKDAYFVTTTPNNSPASNSCGASAPSSPTDSTTTLPSDSPIPTYLPFAPYDEREAGNAQDDVELLFQVVLHPTASRYALRYPLVDVFAGSPLINNGYVEAGEDEAMDVDQE</sequence>
<gene>
    <name evidence="2" type="ORF">H1R20_g672</name>
</gene>
<comment type="caution">
    <text evidence="2">The sequence shown here is derived from an EMBL/GenBank/DDBJ whole genome shotgun (WGS) entry which is preliminary data.</text>
</comment>
<proteinExistence type="predicted"/>
<protein>
    <submittedName>
        <fullName evidence="2">Uncharacterized protein</fullName>
    </submittedName>
</protein>
<feature type="compositionally biased region" description="Low complexity" evidence="1">
    <location>
        <begin position="203"/>
        <end position="220"/>
    </location>
</feature>
<feature type="region of interest" description="Disordered" evidence="1">
    <location>
        <begin position="190"/>
        <end position="226"/>
    </location>
</feature>
<evidence type="ECO:0000313" key="3">
    <source>
        <dbReference type="Proteomes" id="UP001140091"/>
    </source>
</evidence>
<name>A0A9W8JKX8_9AGAR</name>
<feature type="compositionally biased region" description="Polar residues" evidence="1">
    <location>
        <begin position="190"/>
        <end position="199"/>
    </location>
</feature>
<feature type="non-terminal residue" evidence="2">
    <location>
        <position position="289"/>
    </location>
</feature>
<dbReference type="OrthoDB" id="3012058at2759"/>
<reference evidence="2" key="1">
    <citation type="submission" date="2022-06" db="EMBL/GenBank/DDBJ databases">
        <title>Genome Sequence of Candolleomyces eurysporus.</title>
        <authorList>
            <person name="Buettner E."/>
        </authorList>
    </citation>
    <scope>NUCLEOTIDE SEQUENCE</scope>
    <source>
        <strain evidence="2">VTCC 930004</strain>
    </source>
</reference>
<organism evidence="2 3">
    <name type="scientific">Candolleomyces eurysporus</name>
    <dbReference type="NCBI Taxonomy" id="2828524"/>
    <lineage>
        <taxon>Eukaryota</taxon>
        <taxon>Fungi</taxon>
        <taxon>Dikarya</taxon>
        <taxon>Basidiomycota</taxon>
        <taxon>Agaricomycotina</taxon>
        <taxon>Agaricomycetes</taxon>
        <taxon>Agaricomycetidae</taxon>
        <taxon>Agaricales</taxon>
        <taxon>Agaricineae</taxon>
        <taxon>Psathyrellaceae</taxon>
        <taxon>Candolleomyces</taxon>
    </lineage>
</organism>
<dbReference type="EMBL" id="JANBPK010000068">
    <property type="protein sequence ID" value="KAJ2936422.1"/>
    <property type="molecule type" value="Genomic_DNA"/>
</dbReference>
<evidence type="ECO:0000256" key="1">
    <source>
        <dbReference type="SAM" id="MobiDB-lite"/>
    </source>
</evidence>
<dbReference type="Proteomes" id="UP001140091">
    <property type="component" value="Unassembled WGS sequence"/>
</dbReference>
<keyword evidence="3" id="KW-1185">Reference proteome</keyword>